<organism evidence="16 17">
    <name type="scientific">candidate division WOR_3 bacterium SM23_42</name>
    <dbReference type="NCBI Taxonomy" id="1703779"/>
    <lineage>
        <taxon>Bacteria</taxon>
        <taxon>Bacteria division WOR-3</taxon>
    </lineage>
</organism>
<evidence type="ECO:0000259" key="15">
    <source>
        <dbReference type="PROSITE" id="PS51068"/>
    </source>
</evidence>
<evidence type="ECO:0000256" key="1">
    <source>
        <dbReference type="ARBA" id="ARBA00001668"/>
    </source>
</evidence>
<evidence type="ECO:0000256" key="13">
    <source>
        <dbReference type="PROSITE-ProRule" id="PRU00391"/>
    </source>
</evidence>
<evidence type="ECO:0000256" key="2">
    <source>
        <dbReference type="ARBA" id="ARBA00009409"/>
    </source>
</evidence>
<protein>
    <submittedName>
        <fullName evidence="16">Uncharacterized protein</fullName>
    </submittedName>
</protein>
<dbReference type="PROSITE" id="PS51066">
    <property type="entry name" value="ZF_FPG_2"/>
    <property type="match status" value="1"/>
</dbReference>
<dbReference type="SUPFAM" id="SSF81624">
    <property type="entry name" value="N-terminal domain of MutM-like DNA repair proteins"/>
    <property type="match status" value="1"/>
</dbReference>
<evidence type="ECO:0000256" key="12">
    <source>
        <dbReference type="ARBA" id="ARBA00023295"/>
    </source>
</evidence>
<keyword evidence="9" id="KW-0234">DNA repair</keyword>
<evidence type="ECO:0000256" key="9">
    <source>
        <dbReference type="ARBA" id="ARBA00023204"/>
    </source>
</evidence>
<dbReference type="GO" id="GO:0016829">
    <property type="term" value="F:lyase activity"/>
    <property type="evidence" value="ECO:0007669"/>
    <property type="project" value="UniProtKB-KW"/>
</dbReference>
<keyword evidence="6" id="KW-0378">Hydrolase</keyword>
<dbReference type="InterPro" id="IPR012319">
    <property type="entry name" value="FPG_cat"/>
</dbReference>
<accession>A0A0S8FUY4</accession>
<dbReference type="GO" id="GO:0034039">
    <property type="term" value="F:8-oxo-7,8-dihydroguanine DNA N-glycosylase activity"/>
    <property type="evidence" value="ECO:0007669"/>
    <property type="project" value="TreeGrafter"/>
</dbReference>
<comment type="similarity">
    <text evidence="2">Belongs to the FPG family.</text>
</comment>
<dbReference type="STRING" id="1703779.AMJ83_01950"/>
<dbReference type="SMART" id="SM01232">
    <property type="entry name" value="H2TH"/>
    <property type="match status" value="1"/>
</dbReference>
<dbReference type="InterPro" id="IPR035937">
    <property type="entry name" value="FPG_N"/>
</dbReference>
<dbReference type="InterPro" id="IPR010979">
    <property type="entry name" value="Ribosomal_uS13-like_H2TH"/>
</dbReference>
<dbReference type="GO" id="GO:0003684">
    <property type="term" value="F:damaged DNA binding"/>
    <property type="evidence" value="ECO:0007669"/>
    <property type="project" value="InterPro"/>
</dbReference>
<keyword evidence="3" id="KW-0479">Metal-binding</keyword>
<reference evidence="16 17" key="1">
    <citation type="journal article" date="2015" name="Microbiome">
        <title>Genomic resolution of linkages in carbon, nitrogen, and sulfur cycling among widespread estuary sediment bacteria.</title>
        <authorList>
            <person name="Baker B.J."/>
            <person name="Lazar C.S."/>
            <person name="Teske A.P."/>
            <person name="Dick G.J."/>
        </authorList>
    </citation>
    <scope>NUCLEOTIDE SEQUENCE [LARGE SCALE GENOMIC DNA]</scope>
    <source>
        <strain evidence="16">SM23_42</strain>
    </source>
</reference>
<evidence type="ECO:0000256" key="10">
    <source>
        <dbReference type="ARBA" id="ARBA00023239"/>
    </source>
</evidence>
<sequence length="274" mass="31545">MFELPEYVTIAKQMDKTLKGKKIKKGVLGNVPHKFVWYNRKHAEFERLTHGKTVGEARAKGRWLFIDLKPGYVLLLGECGGKMLYHQPGAKMPKKYHLYLTFEDNSFFTATTQMWGAFELHKKGEDQKRKYVKDMRITPIEDAFSFEYFCKLIDNLSEKKSVKGLLTQDQLIPGLGNASAQDIMFKACLHPRHPVEGLGKEQKRKLYKAIFATVREIIKKGGRYDEYDLHNSTGRYVRIMDKNAVGKPCPKCGAKVQKMQYLGGACYFCPKCQR</sequence>
<dbReference type="PANTHER" id="PTHR22993:SF9">
    <property type="entry name" value="FORMAMIDOPYRIMIDINE-DNA GLYCOSYLASE"/>
    <property type="match status" value="1"/>
</dbReference>
<proteinExistence type="inferred from homology"/>
<evidence type="ECO:0000256" key="3">
    <source>
        <dbReference type="ARBA" id="ARBA00022723"/>
    </source>
</evidence>
<comment type="caution">
    <text evidence="16">The sequence shown here is derived from an EMBL/GenBank/DDBJ whole genome shotgun (WGS) entry which is preliminary data.</text>
</comment>
<dbReference type="Pfam" id="PF06831">
    <property type="entry name" value="H2TH"/>
    <property type="match status" value="1"/>
</dbReference>
<evidence type="ECO:0000256" key="8">
    <source>
        <dbReference type="ARBA" id="ARBA00023125"/>
    </source>
</evidence>
<evidence type="ECO:0000313" key="17">
    <source>
        <dbReference type="Proteomes" id="UP000051373"/>
    </source>
</evidence>
<gene>
    <name evidence="16" type="ORF">AMJ83_01950</name>
</gene>
<dbReference type="SMART" id="SM00898">
    <property type="entry name" value="Fapy_DNA_glyco"/>
    <property type="match status" value="1"/>
</dbReference>
<dbReference type="PANTHER" id="PTHR22993">
    <property type="entry name" value="FORMAMIDOPYRIMIDINE-DNA GLYCOSYLASE"/>
    <property type="match status" value="1"/>
</dbReference>
<dbReference type="InterPro" id="IPR015886">
    <property type="entry name" value="H2TH_FPG"/>
</dbReference>
<keyword evidence="11" id="KW-0511">Multifunctional enzyme</keyword>
<dbReference type="Pfam" id="PF01149">
    <property type="entry name" value="Fapy_DNA_glyco"/>
    <property type="match status" value="1"/>
</dbReference>
<evidence type="ECO:0000256" key="4">
    <source>
        <dbReference type="ARBA" id="ARBA00022763"/>
    </source>
</evidence>
<dbReference type="EMBL" id="LJUJ01000002">
    <property type="protein sequence ID" value="KPK64496.1"/>
    <property type="molecule type" value="Genomic_DNA"/>
</dbReference>
<dbReference type="Gene3D" id="1.10.8.50">
    <property type="match status" value="1"/>
</dbReference>
<dbReference type="InterPro" id="IPR000214">
    <property type="entry name" value="Znf_DNA_glyclase/AP_lyase"/>
</dbReference>
<dbReference type="SUPFAM" id="SSF57716">
    <property type="entry name" value="Glucocorticoid receptor-like (DNA-binding domain)"/>
    <property type="match status" value="1"/>
</dbReference>
<evidence type="ECO:0000256" key="6">
    <source>
        <dbReference type="ARBA" id="ARBA00022801"/>
    </source>
</evidence>
<dbReference type="GO" id="GO:0008270">
    <property type="term" value="F:zinc ion binding"/>
    <property type="evidence" value="ECO:0007669"/>
    <property type="project" value="UniProtKB-KW"/>
</dbReference>
<dbReference type="AlphaFoldDB" id="A0A0S8FUY4"/>
<dbReference type="Gene3D" id="3.20.190.10">
    <property type="entry name" value="MutM-like, N-terminal"/>
    <property type="match status" value="1"/>
</dbReference>
<comment type="catalytic activity">
    <reaction evidence="1">
        <text>Hydrolysis of DNA containing ring-opened 7-methylguanine residues, releasing 2,6-diamino-4-hydroxy-5-(N-methyl)formamidopyrimidine.</text>
        <dbReference type="EC" id="3.2.2.23"/>
    </reaction>
</comment>
<feature type="domain" description="FPG-type" evidence="14">
    <location>
        <begin position="238"/>
        <end position="274"/>
    </location>
</feature>
<name>A0A0S8FUY4_UNCW3</name>
<feature type="domain" description="Formamidopyrimidine-DNA glycosylase catalytic" evidence="15">
    <location>
        <begin position="2"/>
        <end position="246"/>
    </location>
</feature>
<dbReference type="GO" id="GO:0006284">
    <property type="term" value="P:base-excision repair"/>
    <property type="evidence" value="ECO:0007669"/>
    <property type="project" value="InterPro"/>
</dbReference>
<keyword evidence="7" id="KW-0862">Zinc</keyword>
<keyword evidence="4" id="KW-0227">DNA damage</keyword>
<keyword evidence="5 13" id="KW-0863">Zinc-finger</keyword>
<evidence type="ECO:0000259" key="14">
    <source>
        <dbReference type="PROSITE" id="PS51066"/>
    </source>
</evidence>
<keyword evidence="10" id="KW-0456">Lyase</keyword>
<dbReference type="SUPFAM" id="SSF46946">
    <property type="entry name" value="S13-like H2TH domain"/>
    <property type="match status" value="1"/>
</dbReference>
<dbReference type="Proteomes" id="UP000051373">
    <property type="component" value="Unassembled WGS sequence"/>
</dbReference>
<keyword evidence="12" id="KW-0326">Glycosidase</keyword>
<evidence type="ECO:0000256" key="7">
    <source>
        <dbReference type="ARBA" id="ARBA00022833"/>
    </source>
</evidence>
<evidence type="ECO:0000256" key="5">
    <source>
        <dbReference type="ARBA" id="ARBA00022771"/>
    </source>
</evidence>
<evidence type="ECO:0000313" key="16">
    <source>
        <dbReference type="EMBL" id="KPK64496.1"/>
    </source>
</evidence>
<dbReference type="GO" id="GO:0003906">
    <property type="term" value="F:DNA-(apurinic or apyrimidinic site) endonuclease activity"/>
    <property type="evidence" value="ECO:0007669"/>
    <property type="project" value="InterPro"/>
</dbReference>
<dbReference type="PROSITE" id="PS51068">
    <property type="entry name" value="FPG_CAT"/>
    <property type="match status" value="1"/>
</dbReference>
<evidence type="ECO:0000256" key="11">
    <source>
        <dbReference type="ARBA" id="ARBA00023268"/>
    </source>
</evidence>
<keyword evidence="8" id="KW-0238">DNA-binding</keyword>